<dbReference type="OrthoDB" id="9805009at2"/>
<comment type="subcellular location">
    <subcellularLocation>
        <location evidence="6">Cytoplasm</location>
    </subcellularLocation>
</comment>
<protein>
    <recommendedName>
        <fullName evidence="2 6">D-ribose pyranase</fullName>
        <ecNumber evidence="2 6">5.4.99.62</ecNumber>
    </recommendedName>
</protein>
<dbReference type="HAMAP" id="MF_01661">
    <property type="entry name" value="D_rib_pyranase"/>
    <property type="match status" value="1"/>
</dbReference>
<organism evidence="7 8">
    <name type="scientific">Halobacillus karajensis</name>
    <dbReference type="NCBI Taxonomy" id="195088"/>
    <lineage>
        <taxon>Bacteria</taxon>
        <taxon>Bacillati</taxon>
        <taxon>Bacillota</taxon>
        <taxon>Bacilli</taxon>
        <taxon>Bacillales</taxon>
        <taxon>Bacillaceae</taxon>
        <taxon>Halobacillus</taxon>
    </lineage>
</organism>
<dbReference type="Gene3D" id="3.40.1650.10">
    <property type="entry name" value="RbsD-like domain"/>
    <property type="match status" value="1"/>
</dbReference>
<dbReference type="GO" id="GO:0062193">
    <property type="term" value="F:D-ribose pyranase activity"/>
    <property type="evidence" value="ECO:0007669"/>
    <property type="project" value="UniProtKB-EC"/>
</dbReference>
<dbReference type="EMBL" id="CCDI010000004">
    <property type="protein sequence ID" value="CDQ25160.1"/>
    <property type="molecule type" value="Genomic_DNA"/>
</dbReference>
<dbReference type="SUPFAM" id="SSF102546">
    <property type="entry name" value="RbsD-like"/>
    <property type="match status" value="1"/>
</dbReference>
<evidence type="ECO:0000256" key="1">
    <source>
        <dbReference type="ARBA" id="ARBA00000223"/>
    </source>
</evidence>
<dbReference type="Pfam" id="PF05025">
    <property type="entry name" value="RbsD_FucU"/>
    <property type="match status" value="1"/>
</dbReference>
<dbReference type="Proteomes" id="UP000028868">
    <property type="component" value="Unassembled WGS sequence"/>
</dbReference>
<sequence>MKRHGMLNSSITKVLADLGHTDTIVVADAGLPVPGHVHKIDLSLREGVPSFLDVVHVLREEMAVENVTAAEEIHQNEQVHQGLQTLFNKVEYLPHESLKAEVKHARAVIRTGEITPYANCILHAGVTF</sequence>
<dbReference type="InterPro" id="IPR023750">
    <property type="entry name" value="RbsD-like_sf"/>
</dbReference>
<evidence type="ECO:0000256" key="5">
    <source>
        <dbReference type="ARBA" id="ARBA00023277"/>
    </source>
</evidence>
<dbReference type="GO" id="GO:0019303">
    <property type="term" value="P:D-ribose catabolic process"/>
    <property type="evidence" value="ECO:0007669"/>
    <property type="project" value="UniProtKB-UniRule"/>
</dbReference>
<feature type="binding site" evidence="6">
    <location>
        <position position="95"/>
    </location>
    <ligand>
        <name>substrate</name>
    </ligand>
</feature>
<comment type="pathway">
    <text evidence="6">Carbohydrate metabolism; D-ribose degradation; D-ribose 5-phosphate from beta-D-ribopyranose: step 1/2.</text>
</comment>
<feature type="binding site" evidence="6">
    <location>
        <position position="28"/>
    </location>
    <ligand>
        <name>substrate</name>
    </ligand>
</feature>
<comment type="caution">
    <text evidence="7">The sequence shown here is derived from an EMBL/GenBank/DDBJ whole genome shotgun (WGS) entry which is preliminary data.</text>
</comment>
<evidence type="ECO:0000313" key="7">
    <source>
        <dbReference type="EMBL" id="CDQ25160.1"/>
    </source>
</evidence>
<proteinExistence type="inferred from homology"/>
<dbReference type="UniPathway" id="UPA00916">
    <property type="reaction ID" value="UER00888"/>
</dbReference>
<name>A0A024P8A5_9BACI</name>
<dbReference type="GO" id="GO:0048029">
    <property type="term" value="F:monosaccharide binding"/>
    <property type="evidence" value="ECO:0007669"/>
    <property type="project" value="InterPro"/>
</dbReference>
<dbReference type="AlphaFoldDB" id="A0A024P8A5"/>
<comment type="catalytic activity">
    <reaction evidence="1 6">
        <text>beta-D-ribopyranose = beta-D-ribofuranose</text>
        <dbReference type="Rhea" id="RHEA:25432"/>
        <dbReference type="ChEBI" id="CHEBI:27476"/>
        <dbReference type="ChEBI" id="CHEBI:47002"/>
        <dbReference type="EC" id="5.4.99.62"/>
    </reaction>
</comment>
<reference evidence="8" key="1">
    <citation type="submission" date="2014-03" db="EMBL/GenBank/DDBJ databases">
        <authorList>
            <person name="Urmite Genomes U."/>
        </authorList>
    </citation>
    <scope>NUCLEOTIDE SEQUENCE [LARGE SCALE GENOMIC DNA]</scope>
    <source>
        <strain evidence="8">HD-03</strain>
    </source>
</reference>
<comment type="subunit">
    <text evidence="6">Homodecamer.</text>
</comment>
<reference evidence="7 8" key="2">
    <citation type="submission" date="2014-05" db="EMBL/GenBank/DDBJ databases">
        <title>Draft genome sequence of Halobacillus karajensis HK-03.</title>
        <authorList>
            <person name="Khelaifia S."/>
            <person name="Croce O."/>
            <person name="Lagier J.C."/>
            <person name="Raoult D."/>
        </authorList>
    </citation>
    <scope>NUCLEOTIDE SEQUENCE [LARGE SCALE GENOMIC DNA]</scope>
    <source>
        <strain evidence="7 8">HD-03</strain>
    </source>
</reference>
<dbReference type="InterPro" id="IPR007721">
    <property type="entry name" value="RbsD_FucU"/>
</dbReference>
<dbReference type="EC" id="5.4.99.62" evidence="2 6"/>
<keyword evidence="3 6" id="KW-0963">Cytoplasm</keyword>
<keyword evidence="5 6" id="KW-0119">Carbohydrate metabolism</keyword>
<evidence type="ECO:0000256" key="6">
    <source>
        <dbReference type="HAMAP-Rule" id="MF_01661"/>
    </source>
</evidence>
<dbReference type="InterPro" id="IPR023064">
    <property type="entry name" value="D-ribose_pyranase"/>
</dbReference>
<dbReference type="GO" id="GO:0005829">
    <property type="term" value="C:cytosol"/>
    <property type="evidence" value="ECO:0007669"/>
    <property type="project" value="TreeGrafter"/>
</dbReference>
<evidence type="ECO:0000313" key="8">
    <source>
        <dbReference type="Proteomes" id="UP000028868"/>
    </source>
</evidence>
<dbReference type="PANTHER" id="PTHR37831">
    <property type="entry name" value="D-RIBOSE PYRANASE"/>
    <property type="match status" value="1"/>
</dbReference>
<comment type="similarity">
    <text evidence="6">Belongs to the RbsD / FucU family. RbsD subfamily.</text>
</comment>
<comment type="function">
    <text evidence="6">Catalyzes the interconversion of beta-pyran and beta-furan forms of D-ribose.</text>
</comment>
<keyword evidence="8" id="KW-1185">Reference proteome</keyword>
<evidence type="ECO:0000256" key="4">
    <source>
        <dbReference type="ARBA" id="ARBA00023235"/>
    </source>
</evidence>
<feature type="active site" description="Proton donor" evidence="6">
    <location>
        <position position="20"/>
    </location>
</feature>
<evidence type="ECO:0000256" key="3">
    <source>
        <dbReference type="ARBA" id="ARBA00022490"/>
    </source>
</evidence>
<accession>A0A024P8A5</accession>
<dbReference type="RefSeq" id="WP_035510498.1">
    <property type="nucleotide sequence ID" value="NZ_CCDI010000004.1"/>
</dbReference>
<dbReference type="GO" id="GO:0016872">
    <property type="term" value="F:intramolecular lyase activity"/>
    <property type="evidence" value="ECO:0007669"/>
    <property type="project" value="UniProtKB-UniRule"/>
</dbReference>
<dbReference type="PANTHER" id="PTHR37831:SF1">
    <property type="entry name" value="D-RIBOSE PYRANASE"/>
    <property type="match status" value="1"/>
</dbReference>
<dbReference type="NCBIfam" id="NF008761">
    <property type="entry name" value="PRK11797.1"/>
    <property type="match status" value="1"/>
</dbReference>
<evidence type="ECO:0000256" key="2">
    <source>
        <dbReference type="ARBA" id="ARBA00012862"/>
    </source>
</evidence>
<gene>
    <name evidence="6 7" type="primary">rbsD</name>
    <name evidence="7" type="ORF">BN983_03470</name>
</gene>
<feature type="binding site" evidence="6">
    <location>
        <begin position="117"/>
        <end position="119"/>
    </location>
    <ligand>
        <name>substrate</name>
    </ligand>
</feature>
<keyword evidence="4 6" id="KW-0413">Isomerase</keyword>